<reference evidence="2" key="1">
    <citation type="submission" date="2020-06" db="EMBL/GenBank/DDBJ databases">
        <authorList>
            <person name="Li T."/>
            <person name="Hu X."/>
            <person name="Zhang T."/>
            <person name="Song X."/>
            <person name="Zhang H."/>
            <person name="Dai N."/>
            <person name="Sheng W."/>
            <person name="Hou X."/>
            <person name="Wei L."/>
        </authorList>
    </citation>
    <scope>NUCLEOTIDE SEQUENCE</scope>
    <source>
        <strain evidence="2">KEN8</strain>
        <tissue evidence="2">Leaf</tissue>
    </source>
</reference>
<evidence type="ECO:0000259" key="1">
    <source>
        <dbReference type="Pfam" id="PF22936"/>
    </source>
</evidence>
<dbReference type="PANTHER" id="PTHR11439">
    <property type="entry name" value="GAG-POL-RELATED RETROTRANSPOSON"/>
    <property type="match status" value="1"/>
</dbReference>
<dbReference type="Pfam" id="PF22936">
    <property type="entry name" value="Pol_BBD"/>
    <property type="match status" value="1"/>
</dbReference>
<gene>
    <name evidence="2" type="ORF">Scaly_2703700</name>
</gene>
<feature type="domain" description="Retrovirus-related Pol polyprotein from transposon TNT 1-94-like beta-barrel" evidence="1">
    <location>
        <begin position="152"/>
        <end position="219"/>
    </location>
</feature>
<dbReference type="CDD" id="cd09272">
    <property type="entry name" value="RNase_HI_RT_Ty1"/>
    <property type="match status" value="1"/>
</dbReference>
<accession>A0AAW2J4P7</accession>
<name>A0AAW2J4P7_9LAMI</name>
<comment type="caution">
    <text evidence="2">The sequence shown here is derived from an EMBL/GenBank/DDBJ whole genome shotgun (WGS) entry which is preliminary data.</text>
</comment>
<dbReference type="InterPro" id="IPR054722">
    <property type="entry name" value="PolX-like_BBD"/>
</dbReference>
<sequence>MKFLMGLNSTYEHVHSQILLMEPRPHVEKAFSMVISVKKQLQVQPPIAGNVAIYQMNHKDKKHKISVDKQTMMCDYCKKTGHLKESYFKLHGTFDWYKELTDKKRRGAGRGRSFVANLEARPKLQGYEISNIVRTEIRRLMVEDCYRLWLLILDTGATTHVCASLTYFSHYQNLRRPTKSVYLDGSKQPMAHIGTIKLSSHIILEHVLHIPTFSINLISDQWTKETLGVGKLVDQLYIRDHYSSSVNSSSHVSVSAHVSDSHIDDSSVLWYHKLGHASVDALSHMPSIAMITSLPLGEKPILVASCLDSRCSVTDFCIFLGDALVSWKTKKQATVSHSSVEAEYHSMGTTVCELQWLSYLLQDFGVPIHTPIPMFCDNKAVLHIMANPVFHKRTKHLDIDCHIDRNQYKLGFSVPSFIRSKEQVVDMFTKSLPSPLFLPYCPS</sequence>
<evidence type="ECO:0000313" key="2">
    <source>
        <dbReference type="EMBL" id="KAL0289404.1"/>
    </source>
</evidence>
<dbReference type="AlphaFoldDB" id="A0AAW2J4P7"/>
<organism evidence="2">
    <name type="scientific">Sesamum calycinum</name>
    <dbReference type="NCBI Taxonomy" id="2727403"/>
    <lineage>
        <taxon>Eukaryota</taxon>
        <taxon>Viridiplantae</taxon>
        <taxon>Streptophyta</taxon>
        <taxon>Embryophyta</taxon>
        <taxon>Tracheophyta</taxon>
        <taxon>Spermatophyta</taxon>
        <taxon>Magnoliopsida</taxon>
        <taxon>eudicotyledons</taxon>
        <taxon>Gunneridae</taxon>
        <taxon>Pentapetalae</taxon>
        <taxon>asterids</taxon>
        <taxon>lamiids</taxon>
        <taxon>Lamiales</taxon>
        <taxon>Pedaliaceae</taxon>
        <taxon>Sesamum</taxon>
    </lineage>
</organism>
<reference evidence="2" key="2">
    <citation type="journal article" date="2024" name="Plant">
        <title>Genomic evolution and insights into agronomic trait innovations of Sesamum species.</title>
        <authorList>
            <person name="Miao H."/>
            <person name="Wang L."/>
            <person name="Qu L."/>
            <person name="Liu H."/>
            <person name="Sun Y."/>
            <person name="Le M."/>
            <person name="Wang Q."/>
            <person name="Wei S."/>
            <person name="Zheng Y."/>
            <person name="Lin W."/>
            <person name="Duan Y."/>
            <person name="Cao H."/>
            <person name="Xiong S."/>
            <person name="Wang X."/>
            <person name="Wei L."/>
            <person name="Li C."/>
            <person name="Ma Q."/>
            <person name="Ju M."/>
            <person name="Zhao R."/>
            <person name="Li G."/>
            <person name="Mu C."/>
            <person name="Tian Q."/>
            <person name="Mei H."/>
            <person name="Zhang T."/>
            <person name="Gao T."/>
            <person name="Zhang H."/>
        </authorList>
    </citation>
    <scope>NUCLEOTIDE SEQUENCE</scope>
    <source>
        <strain evidence="2">KEN8</strain>
    </source>
</reference>
<dbReference type="EMBL" id="JACGWM010001693">
    <property type="protein sequence ID" value="KAL0289404.1"/>
    <property type="molecule type" value="Genomic_DNA"/>
</dbReference>
<proteinExistence type="predicted"/>
<dbReference type="PANTHER" id="PTHR11439:SF470">
    <property type="entry name" value="CYSTEINE-RICH RLK (RECEPTOR-LIKE PROTEIN KINASE) 8"/>
    <property type="match status" value="1"/>
</dbReference>
<protein>
    <recommendedName>
        <fullName evidence="1">Retrovirus-related Pol polyprotein from transposon TNT 1-94-like beta-barrel domain-containing protein</fullName>
    </recommendedName>
</protein>